<evidence type="ECO:0000313" key="8">
    <source>
        <dbReference type="Proteomes" id="UP001233172"/>
    </source>
</evidence>
<comment type="caution">
    <text evidence="7">The sequence shown here is derived from an EMBL/GenBank/DDBJ whole genome shotgun (WGS) entry which is preliminary data.</text>
</comment>
<dbReference type="SUPFAM" id="SSF52540">
    <property type="entry name" value="P-loop containing nucleoside triphosphate hydrolases"/>
    <property type="match status" value="2"/>
</dbReference>
<dbReference type="SMART" id="SM00487">
    <property type="entry name" value="DEXDc"/>
    <property type="match status" value="1"/>
</dbReference>
<dbReference type="PANTHER" id="PTHR45629">
    <property type="entry name" value="SNF2/RAD54 FAMILY MEMBER"/>
    <property type="match status" value="1"/>
</dbReference>
<proteinExistence type="predicted"/>
<dbReference type="Gene3D" id="3.40.50.10810">
    <property type="entry name" value="Tandem AAA-ATPase domain"/>
    <property type="match status" value="1"/>
</dbReference>
<dbReference type="GO" id="GO:0015616">
    <property type="term" value="F:DNA translocase activity"/>
    <property type="evidence" value="ECO:0007669"/>
    <property type="project" value="TreeGrafter"/>
</dbReference>
<gene>
    <name evidence="7" type="ORF">Bpfe_019463</name>
</gene>
<dbReference type="Proteomes" id="UP001233172">
    <property type="component" value="Unassembled WGS sequence"/>
</dbReference>
<evidence type="ECO:0000256" key="3">
    <source>
        <dbReference type="ARBA" id="ARBA00022806"/>
    </source>
</evidence>
<dbReference type="SMART" id="SM00490">
    <property type="entry name" value="HELICc"/>
    <property type="match status" value="1"/>
</dbReference>
<sequence>MRRSAAPSRVGLEGLVAKKAKFNSPSLKSDLLSNTQNVSPTISSQNTTLKTVQDNNALSSSTLFSLGAKLRTNSEHPEEVKRDITTVTMLACMPLKTVNHEDNFDFQPINSGFSPQKAPTPEIDLKKDSKFYTARTGTMSNLHRQPTSSNVPDVTSTPGSKYFQVVWCKLSKKKHKKWEGDAVLVVSGRSATLYDTEGKVIGRGSGYKVAQLESLSESNMLVVAGKEVEVLSVIKEEDFKSGKCFNATGGDTSSSVTPVTFNPTVSKGIPKPFISPLLKSSSDSQPVSKDVSEKLPTLPKYDPNLPGALVLPQPSAEYQWKYNQQGQPVVDVVVDPYLSSSLRNHQRNGAVFLYECVMGMRNYQGHGAILADDMGLGKTLQCITLIWTLLKQGPFGGRPVVKKVLVVTPGSLVKNWFLEFKKWLGLERLNVFAVSGDKKPEEFVKSNKYPVLVISYEMFVRCSEILTDVNFDLIICDEGHRLKNTAAKTTAIMMGLPCKKRVVLTGTPVQNDLQEFYSIVQFCNPGLLGTTASFRRIYEEPIVTSRQPEASLEQQELGSERAQELTRLTQMFVLRRTQEVNNDYLPPKVELVLFCQPSTLQVSLYRQLLHSQLIRRCLLGNLSGSPHLSCISALKQLCNHPSLLYRKALEAEGKSSKDGEVSIYDGLLTYFSDNLDAERFSCDDSGKMVVLSGLLAAIFRHSCTEKVVLVSNHTKTLDFLQIFCDASGYKYLRLDGTTPTGQRQDLVSTFNNKFSQQRIFLLSSKAGGVGLNLIGASRLILYDIDWNPANDIQAMARVWRDGQKGRVYIYRLITTGTIEEKMYQRQITKQGLSGAVMDMNTKNNVQFSLEDLKDLFSLNEMTDCETHSQLGCQCKGSPGFTQVQKVMAQEDEENERDCQLGKSSKSHKVKANLTMGELLQWQHWRGEYAGDISSWYLDGIGETLSFLFWHQTSAEIQQSNMVV</sequence>
<keyword evidence="2" id="KW-0378">Hydrolase</keyword>
<dbReference type="FunFam" id="3.40.50.10810:FF:000020">
    <property type="entry name" value="DNA repair and recombination protein RAD54B"/>
    <property type="match status" value="1"/>
</dbReference>
<dbReference type="Gene3D" id="1.20.120.850">
    <property type="entry name" value="SWI2/SNF2 ATPases, N-terminal domain"/>
    <property type="match status" value="1"/>
</dbReference>
<evidence type="ECO:0000256" key="1">
    <source>
        <dbReference type="ARBA" id="ARBA00022741"/>
    </source>
</evidence>
<evidence type="ECO:0000256" key="4">
    <source>
        <dbReference type="ARBA" id="ARBA00022840"/>
    </source>
</evidence>
<dbReference type="GO" id="GO:0007131">
    <property type="term" value="P:reciprocal meiotic recombination"/>
    <property type="evidence" value="ECO:0007669"/>
    <property type="project" value="TreeGrafter"/>
</dbReference>
<dbReference type="PROSITE" id="PS51194">
    <property type="entry name" value="HELICASE_CTER"/>
    <property type="match status" value="1"/>
</dbReference>
<keyword evidence="3" id="KW-0347">Helicase</keyword>
<dbReference type="Pfam" id="PF00271">
    <property type="entry name" value="Helicase_C"/>
    <property type="match status" value="1"/>
</dbReference>
<dbReference type="PROSITE" id="PS51192">
    <property type="entry name" value="HELICASE_ATP_BIND_1"/>
    <property type="match status" value="1"/>
</dbReference>
<keyword evidence="1" id="KW-0547">Nucleotide-binding</keyword>
<dbReference type="InterPro" id="IPR000330">
    <property type="entry name" value="SNF2_N"/>
</dbReference>
<dbReference type="InterPro" id="IPR050496">
    <property type="entry name" value="SNF2_RAD54_helicase_repair"/>
</dbReference>
<dbReference type="GO" id="GO:0005634">
    <property type="term" value="C:nucleus"/>
    <property type="evidence" value="ECO:0007669"/>
    <property type="project" value="TreeGrafter"/>
</dbReference>
<dbReference type="InterPro" id="IPR001650">
    <property type="entry name" value="Helicase_C-like"/>
</dbReference>
<protein>
    <submittedName>
        <fullName evidence="7">DNA repair and recombination protein RAD54B</fullName>
    </submittedName>
</protein>
<organism evidence="7 8">
    <name type="scientific">Biomphalaria pfeifferi</name>
    <name type="common">Bloodfluke planorb</name>
    <name type="synonym">Freshwater snail</name>
    <dbReference type="NCBI Taxonomy" id="112525"/>
    <lineage>
        <taxon>Eukaryota</taxon>
        <taxon>Metazoa</taxon>
        <taxon>Spiralia</taxon>
        <taxon>Lophotrochozoa</taxon>
        <taxon>Mollusca</taxon>
        <taxon>Gastropoda</taxon>
        <taxon>Heterobranchia</taxon>
        <taxon>Euthyneura</taxon>
        <taxon>Panpulmonata</taxon>
        <taxon>Hygrophila</taxon>
        <taxon>Lymnaeoidea</taxon>
        <taxon>Planorbidae</taxon>
        <taxon>Biomphalaria</taxon>
    </lineage>
</organism>
<evidence type="ECO:0000256" key="2">
    <source>
        <dbReference type="ARBA" id="ARBA00022801"/>
    </source>
</evidence>
<dbReference type="FunFam" id="3.40.50.300:FF:000332">
    <property type="entry name" value="DNA repair and recombination protein RAD54-like"/>
    <property type="match status" value="1"/>
</dbReference>
<evidence type="ECO:0000259" key="6">
    <source>
        <dbReference type="PROSITE" id="PS51194"/>
    </source>
</evidence>
<evidence type="ECO:0000259" key="5">
    <source>
        <dbReference type="PROSITE" id="PS51192"/>
    </source>
</evidence>
<dbReference type="PANTHER" id="PTHR45629:SF7">
    <property type="entry name" value="DNA EXCISION REPAIR PROTEIN ERCC-6-RELATED"/>
    <property type="match status" value="1"/>
</dbReference>
<dbReference type="InterPro" id="IPR049730">
    <property type="entry name" value="SNF2/RAD54-like_C"/>
</dbReference>
<keyword evidence="4" id="KW-0067">ATP-binding</keyword>
<dbReference type="GO" id="GO:0005524">
    <property type="term" value="F:ATP binding"/>
    <property type="evidence" value="ECO:0007669"/>
    <property type="project" value="UniProtKB-KW"/>
</dbReference>
<dbReference type="AlphaFoldDB" id="A0AAD8F593"/>
<reference evidence="7" key="2">
    <citation type="submission" date="2023-04" db="EMBL/GenBank/DDBJ databases">
        <authorList>
            <person name="Bu L."/>
            <person name="Lu L."/>
            <person name="Laidemitt M.R."/>
            <person name="Zhang S.M."/>
            <person name="Mutuku M."/>
            <person name="Mkoji G."/>
            <person name="Steinauer M."/>
            <person name="Loker E.S."/>
        </authorList>
    </citation>
    <scope>NUCLEOTIDE SEQUENCE</scope>
    <source>
        <strain evidence="7">KasaAsao</strain>
        <tissue evidence="7">Whole Snail</tissue>
    </source>
</reference>
<dbReference type="Gene3D" id="3.40.50.300">
    <property type="entry name" value="P-loop containing nucleotide triphosphate hydrolases"/>
    <property type="match status" value="1"/>
</dbReference>
<keyword evidence="8" id="KW-1185">Reference proteome</keyword>
<dbReference type="EMBL" id="JASAOG010000107">
    <property type="protein sequence ID" value="KAK0051153.1"/>
    <property type="molecule type" value="Genomic_DNA"/>
</dbReference>
<dbReference type="InterPro" id="IPR027417">
    <property type="entry name" value="P-loop_NTPase"/>
</dbReference>
<dbReference type="InterPro" id="IPR014001">
    <property type="entry name" value="Helicase_ATP-bd"/>
</dbReference>
<accession>A0AAD8F593</accession>
<dbReference type="GO" id="GO:0016787">
    <property type="term" value="F:hydrolase activity"/>
    <property type="evidence" value="ECO:0007669"/>
    <property type="project" value="UniProtKB-KW"/>
</dbReference>
<dbReference type="GO" id="GO:0000724">
    <property type="term" value="P:double-strand break repair via homologous recombination"/>
    <property type="evidence" value="ECO:0007669"/>
    <property type="project" value="TreeGrafter"/>
</dbReference>
<reference evidence="7" key="1">
    <citation type="journal article" date="2023" name="PLoS Negl. Trop. Dis.">
        <title>A genome sequence for Biomphalaria pfeifferi, the major vector snail for the human-infecting parasite Schistosoma mansoni.</title>
        <authorList>
            <person name="Bu L."/>
            <person name="Lu L."/>
            <person name="Laidemitt M.R."/>
            <person name="Zhang S.M."/>
            <person name="Mutuku M."/>
            <person name="Mkoji G."/>
            <person name="Steinauer M."/>
            <person name="Loker E.S."/>
        </authorList>
    </citation>
    <scope>NUCLEOTIDE SEQUENCE</scope>
    <source>
        <strain evidence="7">KasaAsao</strain>
    </source>
</reference>
<feature type="domain" description="Helicase ATP-binding" evidence="5">
    <location>
        <begin position="359"/>
        <end position="526"/>
    </location>
</feature>
<name>A0AAD8F593_BIOPF</name>
<evidence type="ECO:0000313" key="7">
    <source>
        <dbReference type="EMBL" id="KAK0051153.1"/>
    </source>
</evidence>
<dbReference type="InterPro" id="IPR038718">
    <property type="entry name" value="SNF2-like_sf"/>
</dbReference>
<feature type="domain" description="Helicase C-terminal" evidence="6">
    <location>
        <begin position="693"/>
        <end position="853"/>
    </location>
</feature>
<dbReference type="Pfam" id="PF00176">
    <property type="entry name" value="SNF2-rel_dom"/>
    <property type="match status" value="1"/>
</dbReference>
<dbReference type="CDD" id="cd18793">
    <property type="entry name" value="SF2_C_SNF"/>
    <property type="match status" value="1"/>
</dbReference>
<dbReference type="GO" id="GO:0004386">
    <property type="term" value="F:helicase activity"/>
    <property type="evidence" value="ECO:0007669"/>
    <property type="project" value="UniProtKB-KW"/>
</dbReference>